<dbReference type="Gene3D" id="3.40.50.1000">
    <property type="entry name" value="HAD superfamily/HAD-like"/>
    <property type="match status" value="1"/>
</dbReference>
<keyword evidence="12 15" id="KW-1133">Transmembrane helix</keyword>
<dbReference type="GO" id="GO:0005886">
    <property type="term" value="C:plasma membrane"/>
    <property type="evidence" value="ECO:0007669"/>
    <property type="project" value="UniProtKB-SubCell"/>
</dbReference>
<dbReference type="SUPFAM" id="SSF81653">
    <property type="entry name" value="Calcium ATPase, transduction domain A"/>
    <property type="match status" value="1"/>
</dbReference>
<dbReference type="GO" id="GO:0005507">
    <property type="term" value="F:copper ion binding"/>
    <property type="evidence" value="ECO:0007669"/>
    <property type="project" value="TreeGrafter"/>
</dbReference>
<comment type="similarity">
    <text evidence="2 15">Belongs to the cation transport ATPase (P-type) (TC 3.A.3) family. Type IB subfamily.</text>
</comment>
<evidence type="ECO:0000256" key="4">
    <source>
        <dbReference type="ARBA" id="ARBA00022475"/>
    </source>
</evidence>
<evidence type="ECO:0000256" key="11">
    <source>
        <dbReference type="ARBA" id="ARBA00022967"/>
    </source>
</evidence>
<evidence type="ECO:0000313" key="17">
    <source>
        <dbReference type="EMBL" id="HHI88431.1"/>
    </source>
</evidence>
<dbReference type="GO" id="GO:0043682">
    <property type="term" value="F:P-type divalent copper transporter activity"/>
    <property type="evidence" value="ECO:0007669"/>
    <property type="project" value="TreeGrafter"/>
</dbReference>
<dbReference type="EC" id="3.6.3.3" evidence="17"/>
<dbReference type="GO" id="GO:0055070">
    <property type="term" value="P:copper ion homeostasis"/>
    <property type="evidence" value="ECO:0007669"/>
    <property type="project" value="TreeGrafter"/>
</dbReference>
<dbReference type="InterPro" id="IPR036163">
    <property type="entry name" value="HMA_dom_sf"/>
</dbReference>
<dbReference type="AlphaFoldDB" id="A0A7V5NWR6"/>
<evidence type="ECO:0000256" key="1">
    <source>
        <dbReference type="ARBA" id="ARBA00004651"/>
    </source>
</evidence>
<keyword evidence="3" id="KW-0813">Transport</keyword>
<dbReference type="NCBIfam" id="TIGR01511">
    <property type="entry name" value="ATPase-IB1_Cu"/>
    <property type="match status" value="1"/>
</dbReference>
<evidence type="ECO:0000256" key="15">
    <source>
        <dbReference type="RuleBase" id="RU362081"/>
    </source>
</evidence>
<evidence type="ECO:0000259" key="16">
    <source>
        <dbReference type="PROSITE" id="PS50846"/>
    </source>
</evidence>
<feature type="transmembrane region" description="Helical" evidence="15">
    <location>
        <begin position="141"/>
        <end position="159"/>
    </location>
</feature>
<comment type="caution">
    <text evidence="17">The sequence shown here is derived from an EMBL/GenBank/DDBJ whole genome shotgun (WGS) entry which is preliminary data.</text>
</comment>
<gene>
    <name evidence="17" type="primary">cadA</name>
    <name evidence="17" type="ORF">ENK01_00625</name>
</gene>
<feature type="transmembrane region" description="Helical" evidence="15">
    <location>
        <begin position="165"/>
        <end position="183"/>
    </location>
</feature>
<dbReference type="InterPro" id="IPR001757">
    <property type="entry name" value="P_typ_ATPase"/>
</dbReference>
<dbReference type="SUPFAM" id="SSF81665">
    <property type="entry name" value="Calcium ATPase, transmembrane domain M"/>
    <property type="match status" value="1"/>
</dbReference>
<dbReference type="SUPFAM" id="SSF55008">
    <property type="entry name" value="HMA, heavy metal-associated domain"/>
    <property type="match status" value="1"/>
</dbReference>
<evidence type="ECO:0000256" key="6">
    <source>
        <dbReference type="ARBA" id="ARBA00022692"/>
    </source>
</evidence>
<evidence type="ECO:0000256" key="3">
    <source>
        <dbReference type="ARBA" id="ARBA00022448"/>
    </source>
</evidence>
<protein>
    <submittedName>
        <fullName evidence="17">Cadmium-translocating P-type ATPase</fullName>
        <ecNumber evidence="17">3.6.3.3</ecNumber>
    </submittedName>
</protein>
<dbReference type="NCBIfam" id="TIGR01525">
    <property type="entry name" value="ATPase-IB_hvy"/>
    <property type="match status" value="1"/>
</dbReference>
<feature type="domain" description="HMA" evidence="16">
    <location>
        <begin position="1"/>
        <end position="52"/>
    </location>
</feature>
<evidence type="ECO:0000256" key="10">
    <source>
        <dbReference type="ARBA" id="ARBA00022842"/>
    </source>
</evidence>
<name>A0A7V5NWR6_9PROT</name>
<dbReference type="InterPro" id="IPR036412">
    <property type="entry name" value="HAD-like_sf"/>
</dbReference>
<feature type="transmembrane region" description="Helical" evidence="15">
    <location>
        <begin position="321"/>
        <end position="340"/>
    </location>
</feature>
<dbReference type="InterPro" id="IPR008250">
    <property type="entry name" value="ATPase_P-typ_transduc_dom_A_sf"/>
</dbReference>
<dbReference type="InterPro" id="IPR059000">
    <property type="entry name" value="ATPase_P-type_domA"/>
</dbReference>
<dbReference type="GO" id="GO:0016887">
    <property type="term" value="F:ATP hydrolysis activity"/>
    <property type="evidence" value="ECO:0007669"/>
    <property type="project" value="InterPro"/>
</dbReference>
<dbReference type="PROSITE" id="PS00154">
    <property type="entry name" value="ATPASE_E1_E2"/>
    <property type="match status" value="1"/>
</dbReference>
<evidence type="ECO:0000256" key="13">
    <source>
        <dbReference type="ARBA" id="ARBA00023065"/>
    </source>
</evidence>
<keyword evidence="9 15" id="KW-0067">ATP-binding</keyword>
<reference evidence="17" key="1">
    <citation type="journal article" date="2020" name="mSystems">
        <title>Genome- and Community-Level Interaction Insights into Carbon Utilization and Element Cycling Functions of Hydrothermarchaeota in Hydrothermal Sediment.</title>
        <authorList>
            <person name="Zhou Z."/>
            <person name="Liu Y."/>
            <person name="Xu W."/>
            <person name="Pan J."/>
            <person name="Luo Z.H."/>
            <person name="Li M."/>
        </authorList>
    </citation>
    <scope>NUCLEOTIDE SEQUENCE [LARGE SCALE GENOMIC DNA]</scope>
    <source>
        <strain evidence="17">HyVt-538</strain>
    </source>
</reference>
<dbReference type="InterPro" id="IPR027256">
    <property type="entry name" value="P-typ_ATPase_IB"/>
</dbReference>
<sequence>MAKIERGISEMPKVKLARMNLSTMRLNVQWDGPPEMAADIVKKLEALGYGAKPFNMELEPLEQKKELRGLLSALAVAGFATMNVMLLSIGIWDGREMSPLMQQVLHWLSAIIAVPAALYAGQPFFRSALSALKNGHANMDVPISLAVFLALALSLWQTVEGVGHTYFDAAVMLLFLLLIGRYLDHRLRLKTGESAQRLAAMQATNATLVQEDGTLTTVPATMIKAGDTLLIAAGERVPVDAEVIQGRSQVDTSIATGETLPAQAAPGEKLYSGMINLTAPLTVKALAVSSDSFLSEISRLVEAGEQKKGRFVRIADKAARLYVPLVHSLAALTFIGWMLIGGGVSTAAINAISVLIITCPCALGLAVPAVQIVASGRLFKQGVLIKSGDALERLAKVDTIVFDKTGTLTLGSLKLINRDEIPQDMLELAARLTRGSRHPVARAITLAAGRGAVADSVKEIPGEGLEAVIDGEAVKFGKASFVGLDGEKDAQTESWLKVGDKPPVRFVFKDEPRMDAVETVRQLKAQNYRIELLTGDREHVARETAELLGIDHWQAGISPKQKLERLDELAREGHKTLMIGDGINDAPALAAAYASASPAGAADVSRAAADIILQGDRLSGLVTALSTAKTAQKRVIENFSMAVIYNMFAVPLAVFGLVNPLIAAVAMSGSSLLVTLNALRLRRG</sequence>
<dbReference type="Pfam" id="PF00122">
    <property type="entry name" value="E1-E2_ATPase"/>
    <property type="match status" value="1"/>
</dbReference>
<accession>A0A7V5NWR6</accession>
<dbReference type="InterPro" id="IPR006121">
    <property type="entry name" value="HMA_dom"/>
</dbReference>
<evidence type="ECO:0000256" key="7">
    <source>
        <dbReference type="ARBA" id="ARBA00022723"/>
    </source>
</evidence>
<evidence type="ECO:0000256" key="14">
    <source>
        <dbReference type="ARBA" id="ARBA00023136"/>
    </source>
</evidence>
<proteinExistence type="inferred from homology"/>
<feature type="transmembrane region" description="Helical" evidence="15">
    <location>
        <begin position="635"/>
        <end position="655"/>
    </location>
</feature>
<keyword evidence="6 15" id="KW-0812">Transmembrane</keyword>
<evidence type="ECO:0000256" key="2">
    <source>
        <dbReference type="ARBA" id="ARBA00006024"/>
    </source>
</evidence>
<dbReference type="Proteomes" id="UP000885806">
    <property type="component" value="Unassembled WGS sequence"/>
</dbReference>
<keyword evidence="4 15" id="KW-1003">Cell membrane</keyword>
<feature type="transmembrane region" description="Helical" evidence="15">
    <location>
        <begin position="70"/>
        <end position="92"/>
    </location>
</feature>
<keyword evidence="5" id="KW-0597">Phosphoprotein</keyword>
<evidence type="ECO:0000256" key="5">
    <source>
        <dbReference type="ARBA" id="ARBA00022553"/>
    </source>
</evidence>
<dbReference type="SUPFAM" id="SSF56784">
    <property type="entry name" value="HAD-like"/>
    <property type="match status" value="1"/>
</dbReference>
<dbReference type="PANTHER" id="PTHR43520">
    <property type="entry name" value="ATP7, ISOFORM B"/>
    <property type="match status" value="1"/>
</dbReference>
<keyword evidence="13" id="KW-0406">Ion transport</keyword>
<dbReference type="Gene3D" id="2.70.150.10">
    <property type="entry name" value="Calcium-transporting ATPase, cytoplasmic transduction domain A"/>
    <property type="match status" value="1"/>
</dbReference>
<dbReference type="PRINTS" id="PR00119">
    <property type="entry name" value="CATATPASE"/>
</dbReference>
<dbReference type="Pfam" id="PF00702">
    <property type="entry name" value="Hydrolase"/>
    <property type="match status" value="1"/>
</dbReference>
<comment type="subcellular location">
    <subcellularLocation>
        <location evidence="1">Cell membrane</location>
        <topology evidence="1">Multi-pass membrane protein</topology>
    </subcellularLocation>
</comment>
<dbReference type="PROSITE" id="PS50846">
    <property type="entry name" value="HMA_2"/>
    <property type="match status" value="1"/>
</dbReference>
<dbReference type="Gene3D" id="3.30.70.100">
    <property type="match status" value="1"/>
</dbReference>
<keyword evidence="10" id="KW-0460">Magnesium</keyword>
<feature type="transmembrane region" description="Helical" evidence="15">
    <location>
        <begin position="346"/>
        <end position="370"/>
    </location>
</feature>
<dbReference type="Gene3D" id="3.40.1110.10">
    <property type="entry name" value="Calcium-transporting ATPase, cytoplasmic domain N"/>
    <property type="match status" value="1"/>
</dbReference>
<dbReference type="NCBIfam" id="TIGR01494">
    <property type="entry name" value="ATPase_P-type"/>
    <property type="match status" value="2"/>
</dbReference>
<keyword evidence="11" id="KW-1278">Translocase</keyword>
<dbReference type="NCBIfam" id="TIGR01512">
    <property type="entry name" value="ATPase-IB2_Cd"/>
    <property type="match status" value="1"/>
</dbReference>
<dbReference type="EMBL" id="DROP01000044">
    <property type="protein sequence ID" value="HHI88431.1"/>
    <property type="molecule type" value="Genomic_DNA"/>
</dbReference>
<feature type="transmembrane region" description="Helical" evidence="15">
    <location>
        <begin position="104"/>
        <end position="121"/>
    </location>
</feature>
<dbReference type="GO" id="GO:0005524">
    <property type="term" value="F:ATP binding"/>
    <property type="evidence" value="ECO:0007669"/>
    <property type="project" value="UniProtKB-UniRule"/>
</dbReference>
<dbReference type="PANTHER" id="PTHR43520:SF5">
    <property type="entry name" value="CATION-TRANSPORTING P-TYPE ATPASE-RELATED"/>
    <property type="match status" value="1"/>
</dbReference>
<keyword evidence="7 15" id="KW-0479">Metal-binding</keyword>
<dbReference type="InterPro" id="IPR023299">
    <property type="entry name" value="ATPase_P-typ_cyto_dom_N"/>
</dbReference>
<keyword evidence="14 15" id="KW-0472">Membrane</keyword>
<keyword evidence="8 15" id="KW-0547">Nucleotide-binding</keyword>
<organism evidence="17">
    <name type="scientific">Hellea balneolensis</name>
    <dbReference type="NCBI Taxonomy" id="287478"/>
    <lineage>
        <taxon>Bacteria</taxon>
        <taxon>Pseudomonadati</taxon>
        <taxon>Pseudomonadota</taxon>
        <taxon>Alphaproteobacteria</taxon>
        <taxon>Maricaulales</taxon>
        <taxon>Robiginitomaculaceae</taxon>
        <taxon>Hellea</taxon>
    </lineage>
</organism>
<keyword evidence="17" id="KW-0378">Hydrolase</keyword>
<dbReference type="InterPro" id="IPR018303">
    <property type="entry name" value="ATPase_P-typ_P_site"/>
</dbReference>
<dbReference type="InterPro" id="IPR023214">
    <property type="entry name" value="HAD_sf"/>
</dbReference>
<dbReference type="InterPro" id="IPR023298">
    <property type="entry name" value="ATPase_P-typ_TM_dom_sf"/>
</dbReference>
<evidence type="ECO:0000256" key="9">
    <source>
        <dbReference type="ARBA" id="ARBA00022840"/>
    </source>
</evidence>
<evidence type="ECO:0000256" key="8">
    <source>
        <dbReference type="ARBA" id="ARBA00022741"/>
    </source>
</evidence>
<evidence type="ECO:0000256" key="12">
    <source>
        <dbReference type="ARBA" id="ARBA00022989"/>
    </source>
</evidence>